<reference evidence="3" key="1">
    <citation type="journal article" date="2014" name="Science">
        <title>Ancient hybridizations among the ancestral genomes of bread wheat.</title>
        <authorList>
            <consortium name="International Wheat Genome Sequencing Consortium,"/>
            <person name="Marcussen T."/>
            <person name="Sandve S.R."/>
            <person name="Heier L."/>
            <person name="Spannagl M."/>
            <person name="Pfeifer M."/>
            <person name="Jakobsen K.S."/>
            <person name="Wulff B.B."/>
            <person name="Steuernagel B."/>
            <person name="Mayer K.F."/>
            <person name="Olsen O.A."/>
        </authorList>
    </citation>
    <scope>NUCLEOTIDE SEQUENCE [LARGE SCALE GENOMIC DNA]</scope>
    <source>
        <strain evidence="3">cv. AL8/78</strain>
    </source>
</reference>
<evidence type="ECO:0000313" key="2">
    <source>
        <dbReference type="EnsemblPlants" id="AET5Gv20617400.1"/>
    </source>
</evidence>
<feature type="compositionally biased region" description="Pro residues" evidence="1">
    <location>
        <begin position="61"/>
        <end position="78"/>
    </location>
</feature>
<dbReference type="Pfam" id="PF15365">
    <property type="entry name" value="PNRC"/>
    <property type="match status" value="1"/>
</dbReference>
<dbReference type="PANTHER" id="PTHR33670:SF25">
    <property type="entry name" value="OS01G0384800 PROTEIN"/>
    <property type="match status" value="1"/>
</dbReference>
<name>A0A453L3Z6_AEGTS</name>
<reference evidence="3" key="2">
    <citation type="journal article" date="2017" name="Nat. Plants">
        <title>The Aegilops tauschii genome reveals multiple impacts of transposons.</title>
        <authorList>
            <person name="Zhao G."/>
            <person name="Zou C."/>
            <person name="Li K."/>
            <person name="Wang K."/>
            <person name="Li T."/>
            <person name="Gao L."/>
            <person name="Zhang X."/>
            <person name="Wang H."/>
            <person name="Yang Z."/>
            <person name="Liu X."/>
            <person name="Jiang W."/>
            <person name="Mao L."/>
            <person name="Kong X."/>
            <person name="Jiao Y."/>
            <person name="Jia J."/>
        </authorList>
    </citation>
    <scope>NUCLEOTIDE SEQUENCE [LARGE SCALE GENOMIC DNA]</scope>
    <source>
        <strain evidence="3">cv. AL8/78</strain>
    </source>
</reference>
<feature type="region of interest" description="Disordered" evidence="1">
    <location>
        <begin position="1"/>
        <end position="31"/>
    </location>
</feature>
<organism evidence="2 3">
    <name type="scientific">Aegilops tauschii subsp. strangulata</name>
    <name type="common">Goatgrass</name>
    <dbReference type="NCBI Taxonomy" id="200361"/>
    <lineage>
        <taxon>Eukaryota</taxon>
        <taxon>Viridiplantae</taxon>
        <taxon>Streptophyta</taxon>
        <taxon>Embryophyta</taxon>
        <taxon>Tracheophyta</taxon>
        <taxon>Spermatophyta</taxon>
        <taxon>Magnoliopsida</taxon>
        <taxon>Liliopsida</taxon>
        <taxon>Poales</taxon>
        <taxon>Poaceae</taxon>
        <taxon>BOP clade</taxon>
        <taxon>Pooideae</taxon>
        <taxon>Triticodae</taxon>
        <taxon>Triticeae</taxon>
        <taxon>Triticinae</taxon>
        <taxon>Aegilops</taxon>
    </lineage>
</organism>
<keyword evidence="3" id="KW-1185">Reference proteome</keyword>
<dbReference type="Gramene" id="AET5Gv20617400.1">
    <property type="protein sequence ID" value="AET5Gv20617400.1"/>
    <property type="gene ID" value="AET5Gv20617400"/>
</dbReference>
<protein>
    <submittedName>
        <fullName evidence="2">Uncharacterized protein</fullName>
    </submittedName>
</protein>
<reference evidence="2" key="4">
    <citation type="submission" date="2019-03" db="UniProtKB">
        <authorList>
            <consortium name="EnsemblPlants"/>
        </authorList>
    </citation>
    <scope>IDENTIFICATION</scope>
</reference>
<reference evidence="2" key="3">
    <citation type="journal article" date="2017" name="Nature">
        <title>Genome sequence of the progenitor of the wheat D genome Aegilops tauschii.</title>
        <authorList>
            <person name="Luo M.C."/>
            <person name="Gu Y.Q."/>
            <person name="Puiu D."/>
            <person name="Wang H."/>
            <person name="Twardziok S.O."/>
            <person name="Deal K.R."/>
            <person name="Huo N."/>
            <person name="Zhu T."/>
            <person name="Wang L."/>
            <person name="Wang Y."/>
            <person name="McGuire P.E."/>
            <person name="Liu S."/>
            <person name="Long H."/>
            <person name="Ramasamy R.K."/>
            <person name="Rodriguez J.C."/>
            <person name="Van S.L."/>
            <person name="Yuan L."/>
            <person name="Wang Z."/>
            <person name="Xia Z."/>
            <person name="Xiao L."/>
            <person name="Anderson O.D."/>
            <person name="Ouyang S."/>
            <person name="Liang Y."/>
            <person name="Zimin A.V."/>
            <person name="Pertea G."/>
            <person name="Qi P."/>
            <person name="Bennetzen J.L."/>
            <person name="Dai X."/>
            <person name="Dawson M.W."/>
            <person name="Muller H.G."/>
            <person name="Kugler K."/>
            <person name="Rivarola-Duarte L."/>
            <person name="Spannagl M."/>
            <person name="Mayer K.F.X."/>
            <person name="Lu F.H."/>
            <person name="Bevan M.W."/>
            <person name="Leroy P."/>
            <person name="Li P."/>
            <person name="You F.M."/>
            <person name="Sun Q."/>
            <person name="Liu Z."/>
            <person name="Lyons E."/>
            <person name="Wicker T."/>
            <person name="Salzberg S.L."/>
            <person name="Devos K.M."/>
            <person name="Dvorak J."/>
        </authorList>
    </citation>
    <scope>NUCLEOTIDE SEQUENCE [LARGE SCALE GENOMIC DNA]</scope>
    <source>
        <strain evidence="2">cv. AL8/78</strain>
    </source>
</reference>
<feature type="region of interest" description="Disordered" evidence="1">
    <location>
        <begin position="109"/>
        <end position="163"/>
    </location>
</feature>
<dbReference type="PANTHER" id="PTHR33670">
    <property type="entry name" value="SPLICING FACTOR, PROLINE- AND GLUTAMINE-RICH-LIKE"/>
    <property type="match status" value="1"/>
</dbReference>
<evidence type="ECO:0000256" key="1">
    <source>
        <dbReference type="SAM" id="MobiDB-lite"/>
    </source>
</evidence>
<dbReference type="GO" id="GO:0016071">
    <property type="term" value="P:mRNA metabolic process"/>
    <property type="evidence" value="ECO:0007669"/>
    <property type="project" value="UniProtKB-ARBA"/>
</dbReference>
<dbReference type="InterPro" id="IPR028322">
    <property type="entry name" value="PNRC-like_rgn"/>
</dbReference>
<feature type="compositionally biased region" description="Polar residues" evidence="1">
    <location>
        <begin position="79"/>
        <end position="92"/>
    </location>
</feature>
<feature type="compositionally biased region" description="Low complexity" evidence="1">
    <location>
        <begin position="153"/>
        <end position="163"/>
    </location>
</feature>
<evidence type="ECO:0000313" key="3">
    <source>
        <dbReference type="Proteomes" id="UP000015105"/>
    </source>
</evidence>
<accession>A0A453L3Z6</accession>
<dbReference type="EnsemblPlants" id="AET5Gv20617400.1">
    <property type="protein sequence ID" value="AET5Gv20617400.1"/>
    <property type="gene ID" value="AET5Gv20617400"/>
</dbReference>
<feature type="region of interest" description="Disordered" evidence="1">
    <location>
        <begin position="46"/>
        <end position="92"/>
    </location>
</feature>
<proteinExistence type="predicted"/>
<dbReference type="STRING" id="200361.A0A453L3Z6"/>
<reference evidence="2" key="5">
    <citation type="journal article" date="2021" name="G3 (Bethesda)">
        <title>Aegilops tauschii genome assembly Aet v5.0 features greater sequence contiguity and improved annotation.</title>
        <authorList>
            <person name="Wang L."/>
            <person name="Zhu T."/>
            <person name="Rodriguez J.C."/>
            <person name="Deal K.R."/>
            <person name="Dubcovsky J."/>
            <person name="McGuire P.E."/>
            <person name="Lux T."/>
            <person name="Spannagl M."/>
            <person name="Mayer K.F.X."/>
            <person name="Baldrich P."/>
            <person name="Meyers B.C."/>
            <person name="Huo N."/>
            <person name="Gu Y.Q."/>
            <person name="Zhou H."/>
            <person name="Devos K.M."/>
            <person name="Bennetzen J.L."/>
            <person name="Unver T."/>
            <person name="Budak H."/>
            <person name="Gulick P.J."/>
            <person name="Galiba G."/>
            <person name="Kalapos B."/>
            <person name="Nelson D.R."/>
            <person name="Li P."/>
            <person name="You F.M."/>
            <person name="Luo M.C."/>
            <person name="Dvorak J."/>
        </authorList>
    </citation>
    <scope>NUCLEOTIDE SEQUENCE [LARGE SCALE GENOMIC DNA]</scope>
    <source>
        <strain evidence="2">cv. AL8/78</strain>
    </source>
</reference>
<dbReference type="Proteomes" id="UP000015105">
    <property type="component" value="Chromosome 5D"/>
</dbReference>
<dbReference type="AlphaFoldDB" id="A0A453L3Z6"/>
<sequence>TVKGTTKGPYETGANMQPKRGSTKPTNPWEDRNWEEVVQVHRNTASAAKTTRLHFTRSPLWPSPSPRPLQYPSHPPSIPTQQSTAFSTPHSPSLRLSISAHMATEVLRPHSILQPQTQRIRAAHRRPSNPGTARRSPPPSASTTGRRNHGRPSSSSSSYGKVTYAAAPARRPAVEVYAGPAFSAASPEPSSLPLPQFPLQKPAAAVVNDAATRDLRRMLRLE</sequence>